<accession>A0A0D5YTV1</accession>
<dbReference type="AlphaFoldDB" id="A0A0D5YTV1"/>
<gene>
    <name evidence="4" type="ORF">VC82_2164</name>
</gene>
<dbReference type="Proteomes" id="UP000032726">
    <property type="component" value="Chromosome"/>
</dbReference>
<organism evidence="4 5">
    <name type="scientific">Flagellimonas lutaonensis</name>
    <dbReference type="NCBI Taxonomy" id="516051"/>
    <lineage>
        <taxon>Bacteria</taxon>
        <taxon>Pseudomonadati</taxon>
        <taxon>Bacteroidota</taxon>
        <taxon>Flavobacteriia</taxon>
        <taxon>Flavobacteriales</taxon>
        <taxon>Flavobacteriaceae</taxon>
        <taxon>Flagellimonas</taxon>
    </lineage>
</organism>
<proteinExistence type="predicted"/>
<dbReference type="PATRIC" id="fig|516051.4.peg.2229"/>
<keyword evidence="2" id="KW-0012">Acyltransferase</keyword>
<feature type="domain" description="N-acetyltransferase" evidence="3">
    <location>
        <begin position="4"/>
        <end position="155"/>
    </location>
</feature>
<dbReference type="GO" id="GO:0016747">
    <property type="term" value="F:acyltransferase activity, transferring groups other than amino-acyl groups"/>
    <property type="evidence" value="ECO:0007669"/>
    <property type="project" value="InterPro"/>
</dbReference>
<name>A0A0D5YTV1_9FLAO</name>
<reference evidence="4 5" key="1">
    <citation type="submission" date="2015-03" db="EMBL/GenBank/DDBJ databases">
        <title>Complete genome sequence of Muricauda lutaonensis CC-HSB-11T, isolated from a coastal hot spring.</title>
        <authorList>
            <person name="Kim K.M."/>
        </authorList>
    </citation>
    <scope>NUCLEOTIDE SEQUENCE [LARGE SCALE GENOMIC DNA]</scope>
    <source>
        <strain evidence="4 5">CC-HSB-11</strain>
    </source>
</reference>
<dbReference type="RefSeq" id="WP_045803394.1">
    <property type="nucleotide sequence ID" value="NZ_CP011071.1"/>
</dbReference>
<dbReference type="InterPro" id="IPR016181">
    <property type="entry name" value="Acyl_CoA_acyltransferase"/>
</dbReference>
<dbReference type="PANTHER" id="PTHR43877">
    <property type="entry name" value="AMINOALKYLPHOSPHONATE N-ACETYLTRANSFERASE-RELATED-RELATED"/>
    <property type="match status" value="1"/>
</dbReference>
<sequence length="155" mass="17463">MKEIKVRDALPEDVPVLLAFEQALIIAERPFDPCIRPDPVSYYDLAAYVGDDTVKVVVAEIDGEIVGSGYAIAKKARPYLDHVDYAYLGFMYTKPSHRGQGINKMIINTLVDWSRGKGLEEIRLTVYDDNLPAIKAYQKAGFKKHIAEMRLTTDK</sequence>
<dbReference type="OrthoDB" id="1450704at2"/>
<dbReference type="CDD" id="cd04301">
    <property type="entry name" value="NAT_SF"/>
    <property type="match status" value="1"/>
</dbReference>
<protein>
    <submittedName>
        <fullName evidence="4">N-acetyltransferase GCN5</fullName>
    </submittedName>
</protein>
<dbReference type="InterPro" id="IPR050832">
    <property type="entry name" value="Bact_Acetyltransf"/>
</dbReference>
<keyword evidence="5" id="KW-1185">Reference proteome</keyword>
<evidence type="ECO:0000259" key="3">
    <source>
        <dbReference type="PROSITE" id="PS51186"/>
    </source>
</evidence>
<evidence type="ECO:0000256" key="2">
    <source>
        <dbReference type="ARBA" id="ARBA00023315"/>
    </source>
</evidence>
<evidence type="ECO:0000313" key="4">
    <source>
        <dbReference type="EMBL" id="AKA35757.1"/>
    </source>
</evidence>
<dbReference type="InterPro" id="IPR000182">
    <property type="entry name" value="GNAT_dom"/>
</dbReference>
<dbReference type="KEGG" id="mlt:VC82_2164"/>
<dbReference type="SUPFAM" id="SSF55729">
    <property type="entry name" value="Acyl-CoA N-acyltransferases (Nat)"/>
    <property type="match status" value="1"/>
</dbReference>
<dbReference type="HOGENOM" id="CLU_013985_36_3_10"/>
<dbReference type="STRING" id="516051.VC82_2164"/>
<keyword evidence="1 4" id="KW-0808">Transferase</keyword>
<dbReference type="PROSITE" id="PS51186">
    <property type="entry name" value="GNAT"/>
    <property type="match status" value="1"/>
</dbReference>
<dbReference type="Pfam" id="PF00583">
    <property type="entry name" value="Acetyltransf_1"/>
    <property type="match status" value="1"/>
</dbReference>
<dbReference type="Gene3D" id="3.40.630.30">
    <property type="match status" value="1"/>
</dbReference>
<dbReference type="EMBL" id="CP011071">
    <property type="protein sequence ID" value="AKA35757.1"/>
    <property type="molecule type" value="Genomic_DNA"/>
</dbReference>
<evidence type="ECO:0000256" key="1">
    <source>
        <dbReference type="ARBA" id="ARBA00022679"/>
    </source>
</evidence>
<evidence type="ECO:0000313" key="5">
    <source>
        <dbReference type="Proteomes" id="UP000032726"/>
    </source>
</evidence>